<dbReference type="InterPro" id="IPR013105">
    <property type="entry name" value="TPR_2"/>
</dbReference>
<dbReference type="InterPro" id="IPR011990">
    <property type="entry name" value="TPR-like_helical_dom_sf"/>
</dbReference>
<dbReference type="SMART" id="SM00028">
    <property type="entry name" value="TPR"/>
    <property type="match status" value="2"/>
</dbReference>
<organism evidence="5 6">
    <name type="scientific">Chryseobacterium angstadtii</name>
    <dbReference type="NCBI Taxonomy" id="558151"/>
    <lineage>
        <taxon>Bacteria</taxon>
        <taxon>Pseudomonadati</taxon>
        <taxon>Bacteroidota</taxon>
        <taxon>Flavobacteriia</taxon>
        <taxon>Flavobacteriales</taxon>
        <taxon>Weeksellaceae</taxon>
        <taxon>Chryseobacterium group</taxon>
        <taxon>Chryseobacterium</taxon>
    </lineage>
</organism>
<comment type="caution">
    <text evidence="5">The sequence shown here is derived from an EMBL/GenBank/DDBJ whole genome shotgun (WGS) entry which is preliminary data.</text>
</comment>
<accession>A0A0J7IHZ5</accession>
<feature type="signal peptide" evidence="4">
    <location>
        <begin position="1"/>
        <end position="23"/>
    </location>
</feature>
<proteinExistence type="predicted"/>
<feature type="repeat" description="TPR" evidence="3">
    <location>
        <begin position="152"/>
        <end position="185"/>
    </location>
</feature>
<evidence type="ECO:0000256" key="3">
    <source>
        <dbReference type="PROSITE-ProRule" id="PRU00339"/>
    </source>
</evidence>
<protein>
    <submittedName>
        <fullName evidence="5">Uncharacterized protein</fullName>
    </submittedName>
</protein>
<dbReference type="PATRIC" id="fig|558151.6.peg.1584"/>
<gene>
    <name evidence="5" type="ORF">ACM46_07545</name>
</gene>
<evidence type="ECO:0000256" key="1">
    <source>
        <dbReference type="ARBA" id="ARBA00022737"/>
    </source>
</evidence>
<evidence type="ECO:0000313" key="5">
    <source>
        <dbReference type="EMBL" id="KMQ65712.1"/>
    </source>
</evidence>
<dbReference type="RefSeq" id="WP_048506015.1">
    <property type="nucleotide sequence ID" value="NZ_LFND01000002.1"/>
</dbReference>
<feature type="chain" id="PRO_5005288693" evidence="4">
    <location>
        <begin position="24"/>
        <end position="379"/>
    </location>
</feature>
<sequence length="379" mass="44656">MKKDVIKILAVLLLILNIISCSSSTKDEANHYFDKIGHEAAAVRHRPEKIIALKNRELEKNRETNDRKFLISSKYVELFNDADSKDDELLIKTIPVVYELLILNNNEYDYISIACNFNLAHQFEHRSPKLSMQFLNEAIKLDDKDGQKYFLPHLYHLKGRIYYNEKQYKQALFYFNKCLQNLPKDRKNLLYIASMHNNFGLSYEKMGNLNLATEETKKAIVILEQIKDMTAEEEDFFVSVKGNLGFYYYQSKKYAEAELLMKEEMNYYKGKVEFYHLAVMNMERQFDLYNETNENDKMKEMINYGLFLEGKTTDIQDKIQINEMLQSYELKMNNNTGVKGLCKKLKLLRDQSNEKTNDKLMYISDTLNSFIIKSVDQEA</sequence>
<name>A0A0J7IHZ5_9FLAO</name>
<evidence type="ECO:0000256" key="2">
    <source>
        <dbReference type="ARBA" id="ARBA00022803"/>
    </source>
</evidence>
<keyword evidence="6" id="KW-1185">Reference proteome</keyword>
<keyword evidence="2 3" id="KW-0802">TPR repeat</keyword>
<evidence type="ECO:0000256" key="4">
    <source>
        <dbReference type="SAM" id="SignalP"/>
    </source>
</evidence>
<dbReference type="OrthoDB" id="1247949at2"/>
<evidence type="ECO:0000313" key="6">
    <source>
        <dbReference type="Proteomes" id="UP000036261"/>
    </source>
</evidence>
<dbReference type="PROSITE" id="PS50005">
    <property type="entry name" value="TPR"/>
    <property type="match status" value="1"/>
</dbReference>
<reference evidence="5 6" key="1">
    <citation type="journal article" date="2013" name="Int. J. Syst. Evol. Microbiol.">
        <title>Chryseobacterium angstadtii sp. nov., isolated from a newt tank.</title>
        <authorList>
            <person name="Kirk K.E."/>
            <person name="Hoffman J.A."/>
            <person name="Smith K.A."/>
            <person name="Strahan B.L."/>
            <person name="Failor K.C."/>
            <person name="Krebs J.E."/>
            <person name="Gale A.N."/>
            <person name="Do T.D."/>
            <person name="Sontag T.C."/>
            <person name="Batties A.M."/>
            <person name="Mistiszyn K."/>
            <person name="Newman J.D."/>
        </authorList>
    </citation>
    <scope>NUCLEOTIDE SEQUENCE [LARGE SCALE GENOMIC DNA]</scope>
    <source>
        <strain evidence="5 6">KM</strain>
    </source>
</reference>
<dbReference type="AlphaFoldDB" id="A0A0J7IHZ5"/>
<dbReference type="STRING" id="558151.ACM46_07545"/>
<keyword evidence="1" id="KW-0677">Repeat</keyword>
<dbReference type="Proteomes" id="UP000036261">
    <property type="component" value="Unassembled WGS sequence"/>
</dbReference>
<dbReference type="Gene3D" id="1.25.40.10">
    <property type="entry name" value="Tetratricopeptide repeat domain"/>
    <property type="match status" value="1"/>
</dbReference>
<dbReference type="Pfam" id="PF07719">
    <property type="entry name" value="TPR_2"/>
    <property type="match status" value="1"/>
</dbReference>
<keyword evidence="4" id="KW-0732">Signal</keyword>
<dbReference type="InterPro" id="IPR019734">
    <property type="entry name" value="TPR_rpt"/>
</dbReference>
<dbReference type="SUPFAM" id="SSF48452">
    <property type="entry name" value="TPR-like"/>
    <property type="match status" value="1"/>
</dbReference>
<dbReference type="EMBL" id="LFND01000002">
    <property type="protein sequence ID" value="KMQ65712.1"/>
    <property type="molecule type" value="Genomic_DNA"/>
</dbReference>